<dbReference type="InterPro" id="IPR001810">
    <property type="entry name" value="F-box_dom"/>
</dbReference>
<dbReference type="AlphaFoldDB" id="A0A8H6DGY8"/>
<dbReference type="Proteomes" id="UP000544331">
    <property type="component" value="Unassembled WGS sequence"/>
</dbReference>
<reference evidence="3 4" key="1">
    <citation type="submission" date="2020-05" db="EMBL/GenBank/DDBJ databases">
        <title>Identification and distribution of gene clusters putatively required for synthesis of sphingolipid metabolism inhibitors in phylogenetically diverse species of the filamentous fungus Fusarium.</title>
        <authorList>
            <person name="Kim H.-S."/>
            <person name="Busman M."/>
            <person name="Brown D.W."/>
            <person name="Divon H."/>
            <person name="Uhlig S."/>
            <person name="Proctor R.H."/>
        </authorList>
    </citation>
    <scope>NUCLEOTIDE SEQUENCE [LARGE SCALE GENOMIC DNA]</scope>
    <source>
        <strain evidence="3 4">NRRL 66235</strain>
    </source>
</reference>
<dbReference type="PROSITE" id="PS50181">
    <property type="entry name" value="FBOX"/>
    <property type="match status" value="1"/>
</dbReference>
<name>A0A8H6DGY8_9HYPO</name>
<dbReference type="InterPro" id="IPR032675">
    <property type="entry name" value="LRR_dom_sf"/>
</dbReference>
<dbReference type="CDD" id="cd09917">
    <property type="entry name" value="F-box_SF"/>
    <property type="match status" value="1"/>
</dbReference>
<sequence>MSTRRSARIRNIDLGVNAKPAESAPAPTAPLKRKRKAVEDEKDEPTTKGKKVPAKKAKATKPTDQKSRLKANATAVIETQKDTVPVPDDVLSVLPAEILQQILESVNDPKSMVKMACTSKRYYAVVMAIIHKRISVSTYFWAHIPHVIRRIEPHLSIAQKKQLKREGRYRGQQDKFSTLLDPNAVPSCASNVRQMIIGKIDPGKKHKPFLLRYFEEVLKNLHNLEVFDAKDLTQLMAEGLSKMNNLKSIRLDPYQHSIESEALVPLARLSNLEHICIEDRGWGSIVVANEGSLQSMLLNSLSTLQSLEIRTSKYYSDFLGDWEDKIKARNPDALKQEYDFTALKSLTLHGISFSGQFCENVMPNFTRAFDFLKLRELNLMGLEKGQLTFFKYLQDLFTKADKRDIHLRKLCLEMKGPDRQSNYDETEVHLEGMYRFILSFDSLTSLEIHDYNMYNTNVQSNPGLSRRLLQSIVKHTNLETLRFHYHHMGNEPWDIPFASAENVNILTKNLPSLQVFEIAPQEDNLVSCYICPPMKVKTDIEEDAMARALSRAKNLTNLLCPNFKSYYDDRENAHLNLAKKLLGGFLENAGSCEKFVWEEHFKLGRLTMGWTDLRIGSGLKPKKNFEKPVKIERTGRVVMVQDLQPKKWGDSKQVYYTADSKWVDHVTRPDRREGPLQLVFAGTGTVAVTTAWFILPEVARRTPVEIDEMFEKKVNLRKFDKYVTEVQVHAHELQDRKKVVDEV</sequence>
<accession>A0A8H6DGY8</accession>
<protein>
    <recommendedName>
        <fullName evidence="2">F-box domain-containing protein</fullName>
    </recommendedName>
</protein>
<feature type="region of interest" description="Disordered" evidence="1">
    <location>
        <begin position="1"/>
        <end position="70"/>
    </location>
</feature>
<gene>
    <name evidence="3" type="ORF">FMUND_5934</name>
</gene>
<organism evidence="3 4">
    <name type="scientific">Fusarium mundagurra</name>
    <dbReference type="NCBI Taxonomy" id="1567541"/>
    <lineage>
        <taxon>Eukaryota</taxon>
        <taxon>Fungi</taxon>
        <taxon>Dikarya</taxon>
        <taxon>Ascomycota</taxon>
        <taxon>Pezizomycotina</taxon>
        <taxon>Sordariomycetes</taxon>
        <taxon>Hypocreomycetidae</taxon>
        <taxon>Hypocreales</taxon>
        <taxon>Nectriaceae</taxon>
        <taxon>Fusarium</taxon>
        <taxon>Fusarium fujikuroi species complex</taxon>
    </lineage>
</organism>
<dbReference type="OrthoDB" id="5311681at2759"/>
<evidence type="ECO:0000256" key="1">
    <source>
        <dbReference type="SAM" id="MobiDB-lite"/>
    </source>
</evidence>
<evidence type="ECO:0000313" key="4">
    <source>
        <dbReference type="Proteomes" id="UP000544331"/>
    </source>
</evidence>
<dbReference type="InterPro" id="IPR036047">
    <property type="entry name" value="F-box-like_dom_sf"/>
</dbReference>
<dbReference type="SUPFAM" id="SSF81383">
    <property type="entry name" value="F-box domain"/>
    <property type="match status" value="1"/>
</dbReference>
<dbReference type="Gene3D" id="3.80.10.10">
    <property type="entry name" value="Ribonuclease Inhibitor"/>
    <property type="match status" value="1"/>
</dbReference>
<keyword evidence="4" id="KW-1185">Reference proteome</keyword>
<feature type="domain" description="F-box" evidence="2">
    <location>
        <begin position="88"/>
        <end position="144"/>
    </location>
</feature>
<comment type="caution">
    <text evidence="3">The sequence shown here is derived from an EMBL/GenBank/DDBJ whole genome shotgun (WGS) entry which is preliminary data.</text>
</comment>
<proteinExistence type="predicted"/>
<dbReference type="EMBL" id="JAAOAN010000191">
    <property type="protein sequence ID" value="KAF5717116.1"/>
    <property type="molecule type" value="Genomic_DNA"/>
</dbReference>
<evidence type="ECO:0000259" key="2">
    <source>
        <dbReference type="PROSITE" id="PS50181"/>
    </source>
</evidence>
<feature type="compositionally biased region" description="Basic residues" evidence="1">
    <location>
        <begin position="48"/>
        <end position="59"/>
    </location>
</feature>
<dbReference type="SUPFAM" id="SSF52047">
    <property type="entry name" value="RNI-like"/>
    <property type="match status" value="1"/>
</dbReference>
<evidence type="ECO:0000313" key="3">
    <source>
        <dbReference type="EMBL" id="KAF5717116.1"/>
    </source>
</evidence>